<reference evidence="2" key="1">
    <citation type="journal article" date="2019" name="Int. J. Syst. Evol. Microbiol.">
        <title>The Global Catalogue of Microorganisms (GCM) 10K type strain sequencing project: providing services to taxonomists for standard genome sequencing and annotation.</title>
        <authorList>
            <consortium name="The Broad Institute Genomics Platform"/>
            <consortium name="The Broad Institute Genome Sequencing Center for Infectious Disease"/>
            <person name="Wu L."/>
            <person name="Ma J."/>
        </authorList>
    </citation>
    <scope>NUCLEOTIDE SEQUENCE [LARGE SCALE GENOMIC DNA]</scope>
    <source>
        <strain evidence="2">CGMCC 1.10759</strain>
    </source>
</reference>
<evidence type="ECO:0008006" key="3">
    <source>
        <dbReference type="Google" id="ProtNLM"/>
    </source>
</evidence>
<gene>
    <name evidence="1" type="ORF">ACFPN2_21505</name>
</gene>
<sequence length="167" mass="18569">MVELARSDREHAPPAVASNRALWCGLDGGARERAANCGLLLLDINFTDPAWWRAAAADRPVERTGNLEGYLQPAVAAELMRETITLAWIVAREDRGQATIFCGLAPPVATQFASFSPSDLDRLSARYHRHLRLRFDDQPSYWRMHLTIDGSKWVSRGAGSEVTAESY</sequence>
<protein>
    <recommendedName>
        <fullName evidence="3">DUF4123 domain-containing protein</fullName>
    </recommendedName>
</protein>
<evidence type="ECO:0000313" key="1">
    <source>
        <dbReference type="EMBL" id="MFC4311677.1"/>
    </source>
</evidence>
<comment type="caution">
    <text evidence="1">The sequence shown here is derived from an EMBL/GenBank/DDBJ whole genome shotgun (WGS) entry which is preliminary data.</text>
</comment>
<proteinExistence type="predicted"/>
<dbReference type="Proteomes" id="UP001595904">
    <property type="component" value="Unassembled WGS sequence"/>
</dbReference>
<name>A0ABV8SW30_9GAMM</name>
<accession>A0ABV8SW30</accession>
<dbReference type="RefSeq" id="WP_380600424.1">
    <property type="nucleotide sequence ID" value="NZ_JBHSDU010000010.1"/>
</dbReference>
<keyword evidence="2" id="KW-1185">Reference proteome</keyword>
<dbReference type="EMBL" id="JBHSDU010000010">
    <property type="protein sequence ID" value="MFC4311677.1"/>
    <property type="molecule type" value="Genomic_DNA"/>
</dbReference>
<evidence type="ECO:0000313" key="2">
    <source>
        <dbReference type="Proteomes" id="UP001595904"/>
    </source>
</evidence>
<organism evidence="1 2">
    <name type="scientific">Steroidobacter flavus</name>
    <dbReference type="NCBI Taxonomy" id="1842136"/>
    <lineage>
        <taxon>Bacteria</taxon>
        <taxon>Pseudomonadati</taxon>
        <taxon>Pseudomonadota</taxon>
        <taxon>Gammaproteobacteria</taxon>
        <taxon>Steroidobacterales</taxon>
        <taxon>Steroidobacteraceae</taxon>
        <taxon>Steroidobacter</taxon>
    </lineage>
</organism>